<dbReference type="GO" id="GO:0016787">
    <property type="term" value="F:hydrolase activity"/>
    <property type="evidence" value="ECO:0007669"/>
    <property type="project" value="UniProtKB-KW"/>
</dbReference>
<evidence type="ECO:0000256" key="5">
    <source>
        <dbReference type="SAM" id="MobiDB-lite"/>
    </source>
</evidence>
<keyword evidence="6" id="KW-0732">Signal</keyword>
<sequence length="655" mass="68143">MTRMRRPPHRPLLRAAALAMAPALILAACSSSDNNDAQAAVTCGEIPTGTPIDSSASAKASQDISTRPEAATGYRTGMQPVQTNTYAAATANPLATKAACETLRDGGTAADALVAAQMVLGLVEPQSSGIGGGSFALYYDAKAHKVNAYDGRETAPAAATEDYLRYISPTDQRAPIPSARASGRSIGVPGAVRMLEEIQNEHGRTAWKNLFNPAVSLSDNGFDISPRLATAIAESAKDLKADDDARSYFLNPDGTPKAAGTKLTNPAYAKTLGALATDGAQALYSGPIADAIVAKAGSTSNGMTPSLLTTDDLKNYKAMRRDPVSTEYRGHRIVAMPGPSSGGITVAATMGILSNFDIPSMPPTGVDRDGGHPDPEAVHLINEAERLAYADRDKYIADPDFIPLPGKGVATMLDPSYLKQRAGLIKPSTSLGKAQPGDLGEVPLGSYTGTEHGTSHITVADKYGNVASMTTTVESAFGSFHMVDGFILNNQLTDFSAEPRDETGALLANRVSPGKRPRSSMAPTLVMQPGTNGAPDTLTAALGSPGGSVIIQFVVKTLVGMLDWKLNPQQAVSMIDFGTANTPTSNVGGEHPLVNTANDGADDPLVKGLRERGEQVSVDDQSSGLSALQRSGNGWLGGADPRREGAVMGDDASLR</sequence>
<reference evidence="7 8" key="1">
    <citation type="submission" date="2012-02" db="EMBL/GenBank/DDBJ databases">
        <title>Whole genome shotgun sequence of Gordonia sputi NBRC 100414.</title>
        <authorList>
            <person name="Yoshida I."/>
            <person name="Hosoyama A."/>
            <person name="Tsuchikane K."/>
            <person name="Katsumata H."/>
            <person name="Yamazaki S."/>
            <person name="Fujita N."/>
        </authorList>
    </citation>
    <scope>NUCLEOTIDE SEQUENCE [LARGE SCALE GENOMIC DNA]</scope>
    <source>
        <strain evidence="7 8">NBRC 100414</strain>
    </source>
</reference>
<proteinExistence type="inferred from homology"/>
<dbReference type="EMBL" id="BAFC01000070">
    <property type="protein sequence ID" value="GAB39526.1"/>
    <property type="molecule type" value="Genomic_DNA"/>
</dbReference>
<keyword evidence="3" id="KW-0378">Hydrolase</keyword>
<name>H5U1B8_9ACTN</name>
<dbReference type="MEROPS" id="T03.001"/>
<gene>
    <name evidence="7" type="primary">ggt</name>
    <name evidence="7" type="ORF">GOSPT_070_00140</name>
</gene>
<evidence type="ECO:0000313" key="8">
    <source>
        <dbReference type="Proteomes" id="UP000005845"/>
    </source>
</evidence>
<evidence type="ECO:0000256" key="6">
    <source>
        <dbReference type="SAM" id="SignalP"/>
    </source>
</evidence>
<dbReference type="InterPro" id="IPR043137">
    <property type="entry name" value="GGT_ssub_C"/>
</dbReference>
<feature type="signal peptide" evidence="6">
    <location>
        <begin position="1"/>
        <end position="27"/>
    </location>
</feature>
<evidence type="ECO:0000313" key="7">
    <source>
        <dbReference type="EMBL" id="GAB39526.1"/>
    </source>
</evidence>
<dbReference type="InterPro" id="IPR051792">
    <property type="entry name" value="GGT_bact"/>
</dbReference>
<dbReference type="Gene3D" id="1.10.246.130">
    <property type="match status" value="1"/>
</dbReference>
<dbReference type="PANTHER" id="PTHR43199">
    <property type="entry name" value="GLUTATHIONE HYDROLASE"/>
    <property type="match status" value="1"/>
</dbReference>
<dbReference type="eggNOG" id="COG0405">
    <property type="taxonomic scope" value="Bacteria"/>
</dbReference>
<keyword evidence="4" id="KW-0865">Zymogen</keyword>
<feature type="compositionally biased region" description="Polar residues" evidence="5">
    <location>
        <begin position="618"/>
        <end position="632"/>
    </location>
</feature>
<evidence type="ECO:0000256" key="2">
    <source>
        <dbReference type="ARBA" id="ARBA00022679"/>
    </source>
</evidence>
<feature type="compositionally biased region" description="Polar residues" evidence="5">
    <location>
        <begin position="51"/>
        <end position="65"/>
    </location>
</feature>
<dbReference type="SUPFAM" id="SSF56235">
    <property type="entry name" value="N-terminal nucleophile aminohydrolases (Ntn hydrolases)"/>
    <property type="match status" value="1"/>
</dbReference>
<dbReference type="PROSITE" id="PS51257">
    <property type="entry name" value="PROKAR_LIPOPROTEIN"/>
    <property type="match status" value="1"/>
</dbReference>
<dbReference type="InterPro" id="IPR029055">
    <property type="entry name" value="Ntn_hydrolases_N"/>
</dbReference>
<accession>H5U1B8</accession>
<feature type="region of interest" description="Disordered" evidence="5">
    <location>
        <begin position="616"/>
        <end position="655"/>
    </location>
</feature>
<dbReference type="PRINTS" id="PR01210">
    <property type="entry name" value="GGTRANSPTASE"/>
</dbReference>
<protein>
    <submittedName>
        <fullName evidence="7">Gamma-glutamyl transpeptidase</fullName>
    </submittedName>
</protein>
<evidence type="ECO:0000256" key="1">
    <source>
        <dbReference type="ARBA" id="ARBA00009381"/>
    </source>
</evidence>
<dbReference type="GO" id="GO:0016740">
    <property type="term" value="F:transferase activity"/>
    <property type="evidence" value="ECO:0007669"/>
    <property type="project" value="UniProtKB-KW"/>
</dbReference>
<dbReference type="Gene3D" id="3.60.20.40">
    <property type="match status" value="1"/>
</dbReference>
<evidence type="ECO:0000256" key="3">
    <source>
        <dbReference type="ARBA" id="ARBA00022801"/>
    </source>
</evidence>
<feature type="region of interest" description="Disordered" evidence="5">
    <location>
        <begin position="51"/>
        <end position="74"/>
    </location>
</feature>
<dbReference type="Proteomes" id="UP000005845">
    <property type="component" value="Unassembled WGS sequence"/>
</dbReference>
<dbReference type="PANTHER" id="PTHR43199:SF1">
    <property type="entry name" value="GLUTATHIONE HYDROLASE PROENZYME"/>
    <property type="match status" value="1"/>
</dbReference>
<dbReference type="AlphaFoldDB" id="H5U1B8"/>
<organism evidence="7 8">
    <name type="scientific">Gordonia sputi NBRC 100414</name>
    <dbReference type="NCBI Taxonomy" id="1089453"/>
    <lineage>
        <taxon>Bacteria</taxon>
        <taxon>Bacillati</taxon>
        <taxon>Actinomycetota</taxon>
        <taxon>Actinomycetes</taxon>
        <taxon>Mycobacteriales</taxon>
        <taxon>Gordoniaceae</taxon>
        <taxon>Gordonia</taxon>
    </lineage>
</organism>
<comment type="similarity">
    <text evidence="1">Belongs to the gamma-glutamyltransferase family.</text>
</comment>
<dbReference type="InterPro" id="IPR043138">
    <property type="entry name" value="GGT_lsub"/>
</dbReference>
<dbReference type="Pfam" id="PF01019">
    <property type="entry name" value="G_glu_transpept"/>
    <property type="match status" value="1"/>
</dbReference>
<keyword evidence="2" id="KW-0808">Transferase</keyword>
<feature type="chain" id="PRO_5038848880" evidence="6">
    <location>
        <begin position="28"/>
        <end position="655"/>
    </location>
</feature>
<comment type="caution">
    <text evidence="7">The sequence shown here is derived from an EMBL/GenBank/DDBJ whole genome shotgun (WGS) entry which is preliminary data.</text>
</comment>
<evidence type="ECO:0000256" key="4">
    <source>
        <dbReference type="ARBA" id="ARBA00023145"/>
    </source>
</evidence>
<keyword evidence="8" id="KW-1185">Reference proteome</keyword>